<evidence type="ECO:0000313" key="2">
    <source>
        <dbReference type="Proteomes" id="UP001632037"/>
    </source>
</evidence>
<accession>A0ABD3G4E7</accession>
<evidence type="ECO:0008006" key="3">
    <source>
        <dbReference type="Google" id="ProtNLM"/>
    </source>
</evidence>
<comment type="caution">
    <text evidence="1">The sequence shown here is derived from an EMBL/GenBank/DDBJ whole genome shotgun (WGS) entry which is preliminary data.</text>
</comment>
<dbReference type="Proteomes" id="UP001632037">
    <property type="component" value="Unassembled WGS sequence"/>
</dbReference>
<reference evidence="1 2" key="1">
    <citation type="submission" date="2024-09" db="EMBL/GenBank/DDBJ databases">
        <title>Genome sequencing and assembly of Phytophthora oleae, isolate VK10A, causative agent of rot of olive drupes.</title>
        <authorList>
            <person name="Conti Taguali S."/>
            <person name="Riolo M."/>
            <person name="La Spada F."/>
            <person name="Cacciola S.O."/>
            <person name="Dionisio G."/>
        </authorList>
    </citation>
    <scope>NUCLEOTIDE SEQUENCE [LARGE SCALE GENOMIC DNA]</scope>
    <source>
        <strain evidence="1 2">VK10A</strain>
    </source>
</reference>
<evidence type="ECO:0000313" key="1">
    <source>
        <dbReference type="EMBL" id="KAL3672806.1"/>
    </source>
</evidence>
<sequence length="188" mass="21416">MCRGLLPESPQLEYLSKLMAVKPLAPSESYRSQLLKSSEHRPWEKVFEMMRIQACDIEAELLSRSAPSNDIRSLLSKAFTKDNHYNRKNFVELLGLKPEYGVVREFGTHEFALLKQLRAEQLSAKAVWSDSEAVTTILYNCAVNRLDNRALNLRKRDFIAISKRLPAIDALLKTNPPSISQRVILTAD</sequence>
<dbReference type="EMBL" id="JBIMZQ010000003">
    <property type="protein sequence ID" value="KAL3672806.1"/>
    <property type="molecule type" value="Genomic_DNA"/>
</dbReference>
<proteinExistence type="predicted"/>
<name>A0ABD3G4E7_9STRA</name>
<keyword evidence="2" id="KW-1185">Reference proteome</keyword>
<organism evidence="1 2">
    <name type="scientific">Phytophthora oleae</name>
    <dbReference type="NCBI Taxonomy" id="2107226"/>
    <lineage>
        <taxon>Eukaryota</taxon>
        <taxon>Sar</taxon>
        <taxon>Stramenopiles</taxon>
        <taxon>Oomycota</taxon>
        <taxon>Peronosporomycetes</taxon>
        <taxon>Peronosporales</taxon>
        <taxon>Peronosporaceae</taxon>
        <taxon>Phytophthora</taxon>
    </lineage>
</organism>
<gene>
    <name evidence="1" type="ORF">V7S43_002095</name>
</gene>
<protein>
    <recommendedName>
        <fullName evidence="3">RXLR phytopathogen effector protein WY-domain domain-containing protein</fullName>
    </recommendedName>
</protein>
<dbReference type="AlphaFoldDB" id="A0ABD3G4E7"/>